<evidence type="ECO:0000259" key="9">
    <source>
        <dbReference type="Pfam" id="PF01545"/>
    </source>
</evidence>
<evidence type="ECO:0000256" key="1">
    <source>
        <dbReference type="ARBA" id="ARBA00004141"/>
    </source>
</evidence>
<comment type="subcellular location">
    <subcellularLocation>
        <location evidence="1">Membrane</location>
        <topology evidence="1">Multi-pass membrane protein</topology>
    </subcellularLocation>
</comment>
<evidence type="ECO:0000256" key="3">
    <source>
        <dbReference type="ARBA" id="ARBA00022448"/>
    </source>
</evidence>
<dbReference type="InterPro" id="IPR058533">
    <property type="entry name" value="Cation_efflux_TM"/>
</dbReference>
<evidence type="ECO:0000256" key="4">
    <source>
        <dbReference type="ARBA" id="ARBA00022692"/>
    </source>
</evidence>
<name>A0A1H2TEY6_9BACL</name>
<evidence type="ECO:0000256" key="8">
    <source>
        <dbReference type="SAM" id="Phobius"/>
    </source>
</evidence>
<dbReference type="Gene3D" id="3.30.70.1350">
    <property type="entry name" value="Cation efflux protein, cytoplasmic domain"/>
    <property type="match status" value="1"/>
</dbReference>
<evidence type="ECO:0000256" key="6">
    <source>
        <dbReference type="ARBA" id="ARBA00023065"/>
    </source>
</evidence>
<dbReference type="InterPro" id="IPR002524">
    <property type="entry name" value="Cation_efflux"/>
</dbReference>
<dbReference type="GO" id="GO:0005385">
    <property type="term" value="F:zinc ion transmembrane transporter activity"/>
    <property type="evidence" value="ECO:0007669"/>
    <property type="project" value="TreeGrafter"/>
</dbReference>
<dbReference type="STRING" id="89784.SAMN04489725_105181"/>
<evidence type="ECO:0000256" key="2">
    <source>
        <dbReference type="ARBA" id="ARBA00008873"/>
    </source>
</evidence>
<dbReference type="SUPFAM" id="SSF161111">
    <property type="entry name" value="Cation efflux protein transmembrane domain-like"/>
    <property type="match status" value="1"/>
</dbReference>
<reference evidence="11" key="3">
    <citation type="submission" date="2023-02" db="EMBL/GenBank/DDBJ databases">
        <title>Proposal of a novel subspecies: Alicyclobacillus hesperidum subspecies aegle.</title>
        <authorList>
            <person name="Goto K."/>
            <person name="Fujii T."/>
            <person name="Yasui K."/>
            <person name="Mochida K."/>
            <person name="Kato-Tanaka Y."/>
            <person name="Morohoshi S."/>
            <person name="An S.Y."/>
            <person name="Kasai H."/>
            <person name="Yokota A."/>
        </authorList>
    </citation>
    <scope>NUCLEOTIDE SEQUENCE</scope>
    <source>
        <strain evidence="11">DSM 12766</strain>
    </source>
</reference>
<gene>
    <name evidence="11" type="primary">czcD</name>
    <name evidence="11" type="ORF">Heshes_15400</name>
    <name evidence="12" type="ORF">SAMN04489725_105181</name>
</gene>
<comment type="similarity">
    <text evidence="2">Belongs to the cation diffusion facilitator (CDF) transporter (TC 2.A.4) family. SLC30A subfamily.</text>
</comment>
<feature type="transmembrane region" description="Helical" evidence="8">
    <location>
        <begin position="162"/>
        <end position="187"/>
    </location>
</feature>
<feature type="transmembrane region" description="Helical" evidence="8">
    <location>
        <begin position="193"/>
        <end position="210"/>
    </location>
</feature>
<evidence type="ECO:0000256" key="7">
    <source>
        <dbReference type="ARBA" id="ARBA00023136"/>
    </source>
</evidence>
<reference evidence="12" key="2">
    <citation type="submission" date="2016-10" db="EMBL/GenBank/DDBJ databases">
        <authorList>
            <person name="de Groot N.N."/>
        </authorList>
    </citation>
    <scope>NUCLEOTIDE SEQUENCE [LARGE SCALE GENOMIC DNA]</scope>
    <source>
        <strain evidence="12">DSM 12489</strain>
    </source>
</reference>
<dbReference type="Pfam" id="PF16916">
    <property type="entry name" value="ZT_dimer"/>
    <property type="match status" value="1"/>
</dbReference>
<dbReference type="PANTHER" id="PTHR11562:SF17">
    <property type="entry name" value="RE54080P-RELATED"/>
    <property type="match status" value="1"/>
</dbReference>
<dbReference type="Pfam" id="PF01545">
    <property type="entry name" value="Cation_efflux"/>
    <property type="match status" value="1"/>
</dbReference>
<evidence type="ECO:0000259" key="10">
    <source>
        <dbReference type="Pfam" id="PF16916"/>
    </source>
</evidence>
<dbReference type="RefSeq" id="WP_237716432.1">
    <property type="nucleotide sequence ID" value="NZ_BSRA01000007.1"/>
</dbReference>
<keyword evidence="7 8" id="KW-0472">Membrane</keyword>
<keyword evidence="6" id="KW-0406">Ion transport</keyword>
<dbReference type="EMBL" id="FNOJ01000005">
    <property type="protein sequence ID" value="SDW41844.1"/>
    <property type="molecule type" value="Genomic_DNA"/>
</dbReference>
<dbReference type="NCBIfam" id="TIGR01297">
    <property type="entry name" value="CDF"/>
    <property type="match status" value="1"/>
</dbReference>
<organism evidence="12 13">
    <name type="scientific">Alicyclobacillus hesperidum</name>
    <dbReference type="NCBI Taxonomy" id="89784"/>
    <lineage>
        <taxon>Bacteria</taxon>
        <taxon>Bacillati</taxon>
        <taxon>Bacillota</taxon>
        <taxon>Bacilli</taxon>
        <taxon>Bacillales</taxon>
        <taxon>Alicyclobacillaceae</taxon>
        <taxon>Alicyclobacillus</taxon>
    </lineage>
</organism>
<accession>A0A1H2TEY6</accession>
<keyword evidence="3" id="KW-0813">Transport</keyword>
<feature type="domain" description="Cation efflux protein transmembrane" evidence="9">
    <location>
        <begin position="32"/>
        <end position="218"/>
    </location>
</feature>
<keyword evidence="5 8" id="KW-1133">Transmembrane helix</keyword>
<evidence type="ECO:0000313" key="11">
    <source>
        <dbReference type="EMBL" id="GLV13856.1"/>
    </source>
</evidence>
<dbReference type="PANTHER" id="PTHR11562">
    <property type="entry name" value="CATION EFFLUX PROTEIN/ ZINC TRANSPORTER"/>
    <property type="match status" value="1"/>
</dbReference>
<dbReference type="Proteomes" id="UP000182589">
    <property type="component" value="Unassembled WGS sequence"/>
</dbReference>
<dbReference type="GO" id="GO:0005886">
    <property type="term" value="C:plasma membrane"/>
    <property type="evidence" value="ECO:0007669"/>
    <property type="project" value="TreeGrafter"/>
</dbReference>
<evidence type="ECO:0000256" key="5">
    <source>
        <dbReference type="ARBA" id="ARBA00022989"/>
    </source>
</evidence>
<dbReference type="InterPro" id="IPR050681">
    <property type="entry name" value="CDF/SLC30A"/>
</dbReference>
<evidence type="ECO:0000313" key="13">
    <source>
        <dbReference type="Proteomes" id="UP000182589"/>
    </source>
</evidence>
<sequence length="323" mass="35110">MMNHTHDAHEHHHHHDHGVFHIHAPAGKMRSAFFLTALVLAVEVVGGLLSGSLALLSDAGHVLTDIAAIGLSWYALKQAERPSNQRMTYGYHRAGILAAFLNAITLILIAIWILVEAYRRFQTPETVQPIWMFISAGIGLVINLSMGLTMHGSDNLNVRSAVLHMLGDAAASAAVIVGGIVIVLTGWYVVDPLLSVLIALLVAYGAWRIARQTIVILMEGTPLDVDLTTVADAIRSVRGVYNVHDLHVWTIASGRNALSCHIALDGASTITESQSVIREIEHRLLHLNIGHVTIQVEDQNHPHDQAVLCAASDSGEGHHHHHE</sequence>
<keyword evidence="13" id="KW-1185">Reference proteome</keyword>
<dbReference type="EMBL" id="BSRA01000007">
    <property type="protein sequence ID" value="GLV13856.1"/>
    <property type="molecule type" value="Genomic_DNA"/>
</dbReference>
<feature type="transmembrane region" description="Helical" evidence="8">
    <location>
        <begin position="59"/>
        <end position="76"/>
    </location>
</feature>
<feature type="domain" description="Cation efflux protein cytoplasmic" evidence="10">
    <location>
        <begin position="224"/>
        <end position="298"/>
    </location>
</feature>
<feature type="transmembrane region" description="Helical" evidence="8">
    <location>
        <begin position="96"/>
        <end position="115"/>
    </location>
</feature>
<dbReference type="Gene3D" id="1.20.1510.10">
    <property type="entry name" value="Cation efflux protein transmembrane domain"/>
    <property type="match status" value="1"/>
</dbReference>
<dbReference type="InterPro" id="IPR027469">
    <property type="entry name" value="Cation_efflux_TMD_sf"/>
</dbReference>
<dbReference type="Proteomes" id="UP001157137">
    <property type="component" value="Unassembled WGS sequence"/>
</dbReference>
<dbReference type="AlphaFoldDB" id="A0A1H2TEY6"/>
<keyword evidence="4 8" id="KW-0812">Transmembrane</keyword>
<feature type="transmembrane region" description="Helical" evidence="8">
    <location>
        <begin position="130"/>
        <end position="150"/>
    </location>
</feature>
<dbReference type="InterPro" id="IPR036837">
    <property type="entry name" value="Cation_efflux_CTD_sf"/>
</dbReference>
<protein>
    <submittedName>
        <fullName evidence="11">Cadmium, cobalt and zinc/H(+)-K(+) antiporter</fullName>
    </submittedName>
    <submittedName>
        <fullName evidence="12">Cobalt-zinc-cadmium efflux system protein</fullName>
    </submittedName>
</protein>
<dbReference type="SUPFAM" id="SSF160240">
    <property type="entry name" value="Cation efflux protein cytoplasmic domain-like"/>
    <property type="match status" value="1"/>
</dbReference>
<dbReference type="InterPro" id="IPR027470">
    <property type="entry name" value="Cation_efflux_CTD"/>
</dbReference>
<evidence type="ECO:0000313" key="12">
    <source>
        <dbReference type="EMBL" id="SDW41844.1"/>
    </source>
</evidence>
<reference evidence="13" key="1">
    <citation type="submission" date="2016-10" db="EMBL/GenBank/DDBJ databases">
        <authorList>
            <person name="Varghese N."/>
        </authorList>
    </citation>
    <scope>NUCLEOTIDE SEQUENCE [LARGE SCALE GENOMIC DNA]</scope>
    <source>
        <strain evidence="13">DSM 12489</strain>
    </source>
</reference>
<feature type="transmembrane region" description="Helical" evidence="8">
    <location>
        <begin position="32"/>
        <end position="53"/>
    </location>
</feature>
<proteinExistence type="inferred from homology"/>